<sequence length="202" mass="22189">MDYISLAFLLAVLGFALIVAELFIPSGGMITVGCIVCFVSSIWFAYRGWWESSQGLFWTFSSSLLVGIPIFLLGLLRVLETTRLGDRILLAAPKLEEVTPHRAEEQRLQQLIGKKGRTLSMLNPGGMVQVENQRLHAFSEGMIVDPNEWVEILEVRGARVLVRLTAAPVLPSLDPVGESSLASKPPAEPAEGEQLDFDLPQS</sequence>
<dbReference type="AlphaFoldDB" id="A0A517SFI3"/>
<evidence type="ECO:0000256" key="3">
    <source>
        <dbReference type="ARBA" id="ARBA00022989"/>
    </source>
</evidence>
<feature type="domain" description="NfeD-like C-terminal" evidence="7">
    <location>
        <begin position="109"/>
        <end position="163"/>
    </location>
</feature>
<dbReference type="GO" id="GO:0016020">
    <property type="term" value="C:membrane"/>
    <property type="evidence" value="ECO:0007669"/>
    <property type="project" value="UniProtKB-SubCell"/>
</dbReference>
<dbReference type="InterPro" id="IPR002810">
    <property type="entry name" value="NfeD-like_C"/>
</dbReference>
<evidence type="ECO:0000313" key="10">
    <source>
        <dbReference type="Proteomes" id="UP000315700"/>
    </source>
</evidence>
<protein>
    <submittedName>
        <fullName evidence="9">Uncharacterized protein</fullName>
    </submittedName>
</protein>
<evidence type="ECO:0000256" key="4">
    <source>
        <dbReference type="ARBA" id="ARBA00023136"/>
    </source>
</evidence>
<dbReference type="KEGG" id="ccos:Pan44_29240"/>
<evidence type="ECO:0000313" key="9">
    <source>
        <dbReference type="EMBL" id="QDT54885.1"/>
    </source>
</evidence>
<feature type="transmembrane region" description="Helical" evidence="6">
    <location>
        <begin position="6"/>
        <end position="24"/>
    </location>
</feature>
<evidence type="ECO:0000256" key="5">
    <source>
        <dbReference type="SAM" id="MobiDB-lite"/>
    </source>
</evidence>
<feature type="transmembrane region" description="Helical" evidence="6">
    <location>
        <begin position="56"/>
        <end position="79"/>
    </location>
</feature>
<evidence type="ECO:0000256" key="1">
    <source>
        <dbReference type="ARBA" id="ARBA00004141"/>
    </source>
</evidence>
<dbReference type="Pfam" id="PF01957">
    <property type="entry name" value="NfeD"/>
    <property type="match status" value="1"/>
</dbReference>
<dbReference type="RefSeq" id="WP_145030704.1">
    <property type="nucleotide sequence ID" value="NZ_CP036271.1"/>
</dbReference>
<evidence type="ECO:0000256" key="2">
    <source>
        <dbReference type="ARBA" id="ARBA00022692"/>
    </source>
</evidence>
<dbReference type="InterPro" id="IPR052165">
    <property type="entry name" value="Membrane_assoc_protease"/>
</dbReference>
<dbReference type="PANTHER" id="PTHR33507">
    <property type="entry name" value="INNER MEMBRANE PROTEIN YBBJ"/>
    <property type="match status" value="1"/>
</dbReference>
<evidence type="ECO:0000259" key="8">
    <source>
        <dbReference type="Pfam" id="PF24961"/>
    </source>
</evidence>
<comment type="subcellular location">
    <subcellularLocation>
        <location evidence="1">Membrane</location>
        <topology evidence="1">Multi-pass membrane protein</topology>
    </subcellularLocation>
</comment>
<keyword evidence="10" id="KW-1185">Reference proteome</keyword>
<reference evidence="9 10" key="1">
    <citation type="submission" date="2019-02" db="EMBL/GenBank/DDBJ databases">
        <title>Deep-cultivation of Planctomycetes and their phenomic and genomic characterization uncovers novel biology.</title>
        <authorList>
            <person name="Wiegand S."/>
            <person name="Jogler M."/>
            <person name="Boedeker C."/>
            <person name="Pinto D."/>
            <person name="Vollmers J."/>
            <person name="Rivas-Marin E."/>
            <person name="Kohn T."/>
            <person name="Peeters S.H."/>
            <person name="Heuer A."/>
            <person name="Rast P."/>
            <person name="Oberbeckmann S."/>
            <person name="Bunk B."/>
            <person name="Jeske O."/>
            <person name="Meyerdierks A."/>
            <person name="Storesund J.E."/>
            <person name="Kallscheuer N."/>
            <person name="Luecker S."/>
            <person name="Lage O.M."/>
            <person name="Pohl T."/>
            <person name="Merkel B.J."/>
            <person name="Hornburger P."/>
            <person name="Mueller R.-W."/>
            <person name="Bruemmer F."/>
            <person name="Labrenz M."/>
            <person name="Spormann A.M."/>
            <person name="Op den Camp H."/>
            <person name="Overmann J."/>
            <person name="Amann R."/>
            <person name="Jetten M.S.M."/>
            <person name="Mascher T."/>
            <person name="Medema M.H."/>
            <person name="Devos D.P."/>
            <person name="Kaster A.-K."/>
            <person name="Ovreas L."/>
            <person name="Rohde M."/>
            <person name="Galperin M.Y."/>
            <person name="Jogler C."/>
        </authorList>
    </citation>
    <scope>NUCLEOTIDE SEQUENCE [LARGE SCALE GENOMIC DNA]</scope>
    <source>
        <strain evidence="9 10">Pan44</strain>
    </source>
</reference>
<dbReference type="EMBL" id="CP036271">
    <property type="protein sequence ID" value="QDT54885.1"/>
    <property type="molecule type" value="Genomic_DNA"/>
</dbReference>
<dbReference type="InterPro" id="IPR012340">
    <property type="entry name" value="NA-bd_OB-fold"/>
</dbReference>
<dbReference type="OrthoDB" id="283587at2"/>
<name>A0A517SFI3_9PLAN</name>
<proteinExistence type="predicted"/>
<feature type="region of interest" description="Disordered" evidence="5">
    <location>
        <begin position="174"/>
        <end position="202"/>
    </location>
</feature>
<dbReference type="InterPro" id="IPR056739">
    <property type="entry name" value="NfeD_membrane"/>
</dbReference>
<gene>
    <name evidence="9" type="ORF">Pan44_29240</name>
</gene>
<keyword evidence="3 6" id="KW-1133">Transmembrane helix</keyword>
<accession>A0A517SFI3</accession>
<feature type="transmembrane region" description="Helical" evidence="6">
    <location>
        <begin position="31"/>
        <end position="50"/>
    </location>
</feature>
<dbReference type="SUPFAM" id="SSF141322">
    <property type="entry name" value="NfeD domain-like"/>
    <property type="match status" value="1"/>
</dbReference>
<dbReference type="Gene3D" id="2.40.50.140">
    <property type="entry name" value="Nucleic acid-binding proteins"/>
    <property type="match status" value="1"/>
</dbReference>
<dbReference type="Pfam" id="PF24961">
    <property type="entry name" value="NfeD_membrane"/>
    <property type="match status" value="1"/>
</dbReference>
<organism evidence="9 10">
    <name type="scientific">Caulifigura coniformis</name>
    <dbReference type="NCBI Taxonomy" id="2527983"/>
    <lineage>
        <taxon>Bacteria</taxon>
        <taxon>Pseudomonadati</taxon>
        <taxon>Planctomycetota</taxon>
        <taxon>Planctomycetia</taxon>
        <taxon>Planctomycetales</taxon>
        <taxon>Planctomycetaceae</taxon>
        <taxon>Caulifigura</taxon>
    </lineage>
</organism>
<evidence type="ECO:0000259" key="7">
    <source>
        <dbReference type="Pfam" id="PF01957"/>
    </source>
</evidence>
<dbReference type="InParanoid" id="A0A517SFI3"/>
<dbReference type="Proteomes" id="UP000315700">
    <property type="component" value="Chromosome"/>
</dbReference>
<keyword evidence="4 6" id="KW-0472">Membrane</keyword>
<evidence type="ECO:0000256" key="6">
    <source>
        <dbReference type="SAM" id="Phobius"/>
    </source>
</evidence>
<feature type="domain" description="NfeD integral membrane" evidence="8">
    <location>
        <begin position="6"/>
        <end position="72"/>
    </location>
</feature>
<keyword evidence="2 6" id="KW-0812">Transmembrane</keyword>